<evidence type="ECO:0000313" key="2">
    <source>
        <dbReference type="EMBL" id="ASB90932.1"/>
    </source>
</evidence>
<keyword evidence="1" id="KW-1133">Transmembrane helix</keyword>
<name>A0ABN5AL00_9BACI</name>
<keyword evidence="1" id="KW-0812">Transmembrane</keyword>
<feature type="transmembrane region" description="Helical" evidence="1">
    <location>
        <begin position="6"/>
        <end position="25"/>
    </location>
</feature>
<feature type="transmembrane region" description="Helical" evidence="1">
    <location>
        <begin position="261"/>
        <end position="279"/>
    </location>
</feature>
<feature type="transmembrane region" description="Helical" evidence="1">
    <location>
        <begin position="223"/>
        <end position="240"/>
    </location>
</feature>
<proteinExistence type="predicted"/>
<evidence type="ECO:0000313" key="3">
    <source>
        <dbReference type="Proteomes" id="UP000196877"/>
    </source>
</evidence>
<feature type="transmembrane region" description="Helical" evidence="1">
    <location>
        <begin position="136"/>
        <end position="160"/>
    </location>
</feature>
<accession>A0ABN5AL00</accession>
<protein>
    <submittedName>
        <fullName evidence="2">Uncharacterized protein</fullName>
    </submittedName>
</protein>
<dbReference type="RefSeq" id="WP_006638792.1">
    <property type="nucleotide sequence ID" value="NZ_CABJEH010000008.1"/>
</dbReference>
<keyword evidence="3" id="KW-1185">Reference proteome</keyword>
<feature type="transmembrane region" description="Helical" evidence="1">
    <location>
        <begin position="172"/>
        <end position="192"/>
    </location>
</feature>
<dbReference type="GeneID" id="92851645"/>
<gene>
    <name evidence="2" type="ORF">S101395_04437</name>
</gene>
<dbReference type="EMBL" id="CP021920">
    <property type="protein sequence ID" value="ASB90932.1"/>
    <property type="molecule type" value="Genomic_DNA"/>
</dbReference>
<organism evidence="2 3">
    <name type="scientific">Bacillus sonorensis</name>
    <dbReference type="NCBI Taxonomy" id="119858"/>
    <lineage>
        <taxon>Bacteria</taxon>
        <taxon>Bacillati</taxon>
        <taxon>Bacillota</taxon>
        <taxon>Bacilli</taxon>
        <taxon>Bacillales</taxon>
        <taxon>Bacillaceae</taxon>
        <taxon>Bacillus</taxon>
    </lineage>
</organism>
<keyword evidence="1" id="KW-0472">Membrane</keyword>
<evidence type="ECO:0000256" key="1">
    <source>
        <dbReference type="SAM" id="Phobius"/>
    </source>
</evidence>
<sequence length="282" mass="32928">MNIIERFIILLGTGVAPIITLIISLRQNFLEKKKDKQKGELANYNFTQNGNYNQMNVLIKNNTEQEKYFKLLYEIEMAEQKQHNLNKIAQKIEQYFIKFFILVVFIIASKNLYLNWKSHLNLFENSQNITLSLYNAFQSAGQVMIYMIFSLSFVLILSLLTSSSAKFSFRNISLWIYILIINIGNIYTLTLWKEKTLGKEFIELQKYSQQIEHSPTLNAILEYLLPTLILLQICAAFIVANHLTKLILVHKVYSPKTKRNVLISTIFLVSVPFIYRYFVVSP</sequence>
<feature type="transmembrane region" description="Helical" evidence="1">
    <location>
        <begin position="95"/>
        <end position="116"/>
    </location>
</feature>
<reference evidence="2 3" key="1">
    <citation type="submission" date="2017-06" db="EMBL/GenBank/DDBJ databases">
        <title>Genome sequence of Bacillus sonorensis strain SRCM101395.</title>
        <authorList>
            <person name="Cho S.H."/>
        </authorList>
    </citation>
    <scope>NUCLEOTIDE SEQUENCE [LARGE SCALE GENOMIC DNA]</scope>
    <source>
        <strain evidence="2 3">SRCM101395</strain>
    </source>
</reference>
<dbReference type="Proteomes" id="UP000196877">
    <property type="component" value="Chromosome"/>
</dbReference>